<dbReference type="EMBL" id="JACIJO010000003">
    <property type="protein sequence ID" value="MBB6328049.1"/>
    <property type="molecule type" value="Genomic_DNA"/>
</dbReference>
<keyword evidence="2" id="KW-1185">Reference proteome</keyword>
<dbReference type="Gene3D" id="2.40.30.100">
    <property type="entry name" value="AF2212/PG0164-like"/>
    <property type="match status" value="1"/>
</dbReference>
<protein>
    <recommendedName>
        <fullName evidence="3">DUF1905 domain-containing protein</fullName>
    </recommendedName>
</protein>
<dbReference type="InterPro" id="IPR037079">
    <property type="entry name" value="AF2212/PG0164-like_sf"/>
</dbReference>
<dbReference type="Pfam" id="PF13376">
    <property type="entry name" value="OmdA"/>
    <property type="match status" value="1"/>
</dbReference>
<sequence>MHQFQGRLENFDFNHWSFHVAVPESISSKYIQENTRRVLVTINSHGPWHMALFKGKNYWYILVNQEIRTKLNLQSDDILNITLEKDESEFGHELPEEFQVLMDQDEEGNAYFRALTPGKQRSLVYLVTKVKNSESRMKKSLAIMHHLRLSKGKLDFKQLNEMIKYYNNL</sequence>
<dbReference type="RefSeq" id="WP_184496778.1">
    <property type="nucleotide sequence ID" value="NZ_JACIJO010000003.1"/>
</dbReference>
<dbReference type="SUPFAM" id="SSF141694">
    <property type="entry name" value="AF2212/PG0164-like"/>
    <property type="match status" value="1"/>
</dbReference>
<dbReference type="AlphaFoldDB" id="A0A841MR01"/>
<dbReference type="InterPro" id="IPR015018">
    <property type="entry name" value="DUF1905"/>
</dbReference>
<proteinExistence type="predicted"/>
<organism evidence="1 2">
    <name type="scientific">Algoriphagus iocasae</name>
    <dbReference type="NCBI Taxonomy" id="1836499"/>
    <lineage>
        <taxon>Bacteria</taxon>
        <taxon>Pseudomonadati</taxon>
        <taxon>Bacteroidota</taxon>
        <taxon>Cytophagia</taxon>
        <taxon>Cytophagales</taxon>
        <taxon>Cyclobacteriaceae</taxon>
        <taxon>Algoriphagus</taxon>
    </lineage>
</organism>
<comment type="caution">
    <text evidence="1">The sequence shown here is derived from an EMBL/GenBank/DDBJ whole genome shotgun (WGS) entry which is preliminary data.</text>
</comment>
<gene>
    <name evidence="1" type="ORF">FHS59_003692</name>
</gene>
<evidence type="ECO:0000313" key="2">
    <source>
        <dbReference type="Proteomes" id="UP000588604"/>
    </source>
</evidence>
<dbReference type="Pfam" id="PF08922">
    <property type="entry name" value="DUF1905"/>
    <property type="match status" value="1"/>
</dbReference>
<dbReference type="Proteomes" id="UP000588604">
    <property type="component" value="Unassembled WGS sequence"/>
</dbReference>
<reference evidence="1 2" key="1">
    <citation type="submission" date="2020-08" db="EMBL/GenBank/DDBJ databases">
        <title>Genomic Encyclopedia of Type Strains, Phase IV (KMG-IV): sequencing the most valuable type-strain genomes for metagenomic binning, comparative biology and taxonomic classification.</title>
        <authorList>
            <person name="Goeker M."/>
        </authorList>
    </citation>
    <scope>NUCLEOTIDE SEQUENCE [LARGE SCALE GENOMIC DNA]</scope>
    <source>
        <strain evidence="1 2">DSM 102044</strain>
    </source>
</reference>
<name>A0A841MR01_9BACT</name>
<evidence type="ECO:0000313" key="1">
    <source>
        <dbReference type="EMBL" id="MBB6328049.1"/>
    </source>
</evidence>
<evidence type="ECO:0008006" key="3">
    <source>
        <dbReference type="Google" id="ProtNLM"/>
    </source>
</evidence>
<accession>A0A841MR01</accession>